<reference evidence="2 3" key="1">
    <citation type="submission" date="2021-06" db="EMBL/GenBank/DDBJ databases">
        <title>Caerostris extrusa draft genome.</title>
        <authorList>
            <person name="Kono N."/>
            <person name="Arakawa K."/>
        </authorList>
    </citation>
    <scope>NUCLEOTIDE SEQUENCE [LARGE SCALE GENOMIC DNA]</scope>
</reference>
<gene>
    <name evidence="2" type="ORF">CEXT_732671</name>
</gene>
<accession>A0AAV4R257</accession>
<sequence>MKSVGNLIFKRSTRADSVHIGVFGPVKQQPIRGLSALKAFEPVQFDCCNIRVNGSPSYLGEWNSCFSVTVTPISGIELTTTKISRRRVKSSLSGFFLLPCKQGLTGGGEKSENIDGVGRGKKWKKSPDSAGEGRGLGQGMQQTITPEQTKPNKRAPLRKREKHFSRR</sequence>
<organism evidence="2 3">
    <name type="scientific">Caerostris extrusa</name>
    <name type="common">Bark spider</name>
    <name type="synonym">Caerostris bankana</name>
    <dbReference type="NCBI Taxonomy" id="172846"/>
    <lineage>
        <taxon>Eukaryota</taxon>
        <taxon>Metazoa</taxon>
        <taxon>Ecdysozoa</taxon>
        <taxon>Arthropoda</taxon>
        <taxon>Chelicerata</taxon>
        <taxon>Arachnida</taxon>
        <taxon>Araneae</taxon>
        <taxon>Araneomorphae</taxon>
        <taxon>Entelegynae</taxon>
        <taxon>Araneoidea</taxon>
        <taxon>Araneidae</taxon>
        <taxon>Caerostris</taxon>
    </lineage>
</organism>
<evidence type="ECO:0000256" key="1">
    <source>
        <dbReference type="SAM" id="MobiDB-lite"/>
    </source>
</evidence>
<dbReference type="Proteomes" id="UP001054945">
    <property type="component" value="Unassembled WGS sequence"/>
</dbReference>
<comment type="caution">
    <text evidence="2">The sequence shown here is derived from an EMBL/GenBank/DDBJ whole genome shotgun (WGS) entry which is preliminary data.</text>
</comment>
<proteinExistence type="predicted"/>
<name>A0AAV4R257_CAEEX</name>
<feature type="region of interest" description="Disordered" evidence="1">
    <location>
        <begin position="106"/>
        <end position="167"/>
    </location>
</feature>
<evidence type="ECO:0000313" key="3">
    <source>
        <dbReference type="Proteomes" id="UP001054945"/>
    </source>
</evidence>
<evidence type="ECO:0000313" key="2">
    <source>
        <dbReference type="EMBL" id="GIY14148.1"/>
    </source>
</evidence>
<feature type="compositionally biased region" description="Polar residues" evidence="1">
    <location>
        <begin position="139"/>
        <end position="149"/>
    </location>
</feature>
<dbReference type="EMBL" id="BPLR01007051">
    <property type="protein sequence ID" value="GIY14148.1"/>
    <property type="molecule type" value="Genomic_DNA"/>
</dbReference>
<protein>
    <submittedName>
        <fullName evidence="2">Uncharacterized protein</fullName>
    </submittedName>
</protein>
<keyword evidence="3" id="KW-1185">Reference proteome</keyword>
<dbReference type="AlphaFoldDB" id="A0AAV4R257"/>
<feature type="compositionally biased region" description="Basic residues" evidence="1">
    <location>
        <begin position="151"/>
        <end position="167"/>
    </location>
</feature>